<dbReference type="InterPro" id="IPR017938">
    <property type="entry name" value="Riboflavin_synthase-like_b-brl"/>
</dbReference>
<comment type="cofactor">
    <cofactor evidence="1">
        <name>FAD</name>
        <dbReference type="ChEBI" id="CHEBI:57692"/>
    </cofactor>
</comment>
<dbReference type="PANTHER" id="PTHR47354">
    <property type="entry name" value="NADH OXIDOREDUCTASE HCR"/>
    <property type="match status" value="1"/>
</dbReference>
<dbReference type="Proteomes" id="UP000611554">
    <property type="component" value="Unassembled WGS sequence"/>
</dbReference>
<dbReference type="Pfam" id="PF00175">
    <property type="entry name" value="NAD_binding_1"/>
    <property type="match status" value="1"/>
</dbReference>
<dbReference type="InterPro" id="IPR017927">
    <property type="entry name" value="FAD-bd_FR_type"/>
</dbReference>
<evidence type="ECO:0000256" key="1">
    <source>
        <dbReference type="ARBA" id="ARBA00001974"/>
    </source>
</evidence>
<dbReference type="RefSeq" id="WP_189248108.1">
    <property type="nucleotide sequence ID" value="NZ_BMQJ01000010.1"/>
</dbReference>
<evidence type="ECO:0000256" key="7">
    <source>
        <dbReference type="ARBA" id="ARBA00022827"/>
    </source>
</evidence>
<keyword evidence="4 14" id="KW-0812">Transmembrane</keyword>
<feature type="domain" description="FAD-binding FR-type" evidence="15">
    <location>
        <begin position="233"/>
        <end position="333"/>
    </location>
</feature>
<keyword evidence="10" id="KW-0408">Iron</keyword>
<name>A0ABQ2R2K6_9ACTN</name>
<keyword evidence="6" id="KW-0479">Metal-binding</keyword>
<evidence type="ECO:0000256" key="13">
    <source>
        <dbReference type="SAM" id="MobiDB-lite"/>
    </source>
</evidence>
<feature type="transmembrane region" description="Helical" evidence="14">
    <location>
        <begin position="145"/>
        <end position="166"/>
    </location>
</feature>
<dbReference type="PANTHER" id="PTHR47354:SF8">
    <property type="entry name" value="1,2-PHENYLACETYL-COA EPOXIDASE, SUBUNIT E"/>
    <property type="match status" value="1"/>
</dbReference>
<keyword evidence="5" id="KW-0001">2Fe-2S</keyword>
<evidence type="ECO:0000313" key="17">
    <source>
        <dbReference type="Proteomes" id="UP000611554"/>
    </source>
</evidence>
<dbReference type="PRINTS" id="PR00410">
    <property type="entry name" value="PHEHYDRXLASE"/>
</dbReference>
<keyword evidence="11" id="KW-0411">Iron-sulfur</keyword>
<feature type="transmembrane region" description="Helical" evidence="14">
    <location>
        <begin position="30"/>
        <end position="48"/>
    </location>
</feature>
<feature type="transmembrane region" description="Helical" evidence="14">
    <location>
        <begin position="178"/>
        <end position="196"/>
    </location>
</feature>
<comment type="subcellular location">
    <subcellularLocation>
        <location evidence="2">Membrane</location>
        <topology evidence="2">Multi-pass membrane protein</topology>
    </subcellularLocation>
</comment>
<keyword evidence="7" id="KW-0274">FAD</keyword>
<comment type="caution">
    <text evidence="16">The sequence shown here is derived from an EMBL/GenBank/DDBJ whole genome shotgun (WGS) entry which is preliminary data.</text>
</comment>
<evidence type="ECO:0000256" key="12">
    <source>
        <dbReference type="ARBA" id="ARBA00023136"/>
    </source>
</evidence>
<dbReference type="InterPro" id="IPR050415">
    <property type="entry name" value="MRET"/>
</dbReference>
<keyword evidence="12 14" id="KW-0472">Membrane</keyword>
<dbReference type="EMBL" id="BMQJ01000010">
    <property type="protein sequence ID" value="GGQ06925.1"/>
    <property type="molecule type" value="Genomic_DNA"/>
</dbReference>
<evidence type="ECO:0000256" key="10">
    <source>
        <dbReference type="ARBA" id="ARBA00023004"/>
    </source>
</evidence>
<keyword evidence="17" id="KW-1185">Reference proteome</keyword>
<evidence type="ECO:0000256" key="4">
    <source>
        <dbReference type="ARBA" id="ARBA00022692"/>
    </source>
</evidence>
<dbReference type="InterPro" id="IPR001433">
    <property type="entry name" value="OxRdtase_FAD/NAD-bd"/>
</dbReference>
<evidence type="ECO:0000256" key="2">
    <source>
        <dbReference type="ARBA" id="ARBA00004141"/>
    </source>
</evidence>
<evidence type="ECO:0000256" key="9">
    <source>
        <dbReference type="ARBA" id="ARBA00023002"/>
    </source>
</evidence>
<dbReference type="CDD" id="cd06198">
    <property type="entry name" value="FNR_like_3"/>
    <property type="match status" value="1"/>
</dbReference>
<dbReference type="Gene3D" id="2.40.30.10">
    <property type="entry name" value="Translation factors"/>
    <property type="match status" value="1"/>
</dbReference>
<dbReference type="SUPFAM" id="SSF52343">
    <property type="entry name" value="Ferredoxin reductase-like, C-terminal NADP-linked domain"/>
    <property type="match status" value="1"/>
</dbReference>
<evidence type="ECO:0000313" key="16">
    <source>
        <dbReference type="EMBL" id="GGQ06925.1"/>
    </source>
</evidence>
<proteinExistence type="predicted"/>
<evidence type="ECO:0000259" key="15">
    <source>
        <dbReference type="PROSITE" id="PS51384"/>
    </source>
</evidence>
<keyword evidence="9" id="KW-0560">Oxidoreductase</keyword>
<evidence type="ECO:0000256" key="3">
    <source>
        <dbReference type="ARBA" id="ARBA00022630"/>
    </source>
</evidence>
<evidence type="ECO:0000256" key="6">
    <source>
        <dbReference type="ARBA" id="ARBA00022723"/>
    </source>
</evidence>
<dbReference type="SFLD" id="SFLDG01168">
    <property type="entry name" value="Ferric_reductase_subgroup_(FRE"/>
    <property type="match status" value="1"/>
</dbReference>
<dbReference type="Pfam" id="PF01794">
    <property type="entry name" value="Ferric_reduct"/>
    <property type="match status" value="1"/>
</dbReference>
<dbReference type="PRINTS" id="PR00371">
    <property type="entry name" value="FPNCR"/>
</dbReference>
<evidence type="ECO:0000256" key="8">
    <source>
        <dbReference type="ARBA" id="ARBA00022989"/>
    </source>
</evidence>
<keyword evidence="8 14" id="KW-1133">Transmembrane helix</keyword>
<dbReference type="Gene3D" id="3.40.50.80">
    <property type="entry name" value="Nucleotide-binding domain of ferredoxin-NADP reductase (FNR) module"/>
    <property type="match status" value="1"/>
</dbReference>
<protein>
    <submittedName>
        <fullName evidence="16">Ferric reductase</fullName>
    </submittedName>
</protein>
<organism evidence="16 17">
    <name type="scientific">Streptosporangium pseudovulgare</name>
    <dbReference type="NCBI Taxonomy" id="35765"/>
    <lineage>
        <taxon>Bacteria</taxon>
        <taxon>Bacillati</taxon>
        <taxon>Actinomycetota</taxon>
        <taxon>Actinomycetes</taxon>
        <taxon>Streptosporangiales</taxon>
        <taxon>Streptosporangiaceae</taxon>
        <taxon>Streptosporangium</taxon>
    </lineage>
</organism>
<dbReference type="InterPro" id="IPR039261">
    <property type="entry name" value="FNR_nucleotide-bd"/>
</dbReference>
<reference evidence="17" key="1">
    <citation type="journal article" date="2019" name="Int. J. Syst. Evol. Microbiol.">
        <title>The Global Catalogue of Microorganisms (GCM) 10K type strain sequencing project: providing services to taxonomists for standard genome sequencing and annotation.</title>
        <authorList>
            <consortium name="The Broad Institute Genomics Platform"/>
            <consortium name="The Broad Institute Genome Sequencing Center for Infectious Disease"/>
            <person name="Wu L."/>
            <person name="Ma J."/>
        </authorList>
    </citation>
    <scope>NUCLEOTIDE SEQUENCE [LARGE SCALE GENOMIC DNA]</scope>
    <source>
        <strain evidence="17">JCM 3115</strain>
    </source>
</reference>
<dbReference type="PROSITE" id="PS51384">
    <property type="entry name" value="FAD_FR"/>
    <property type="match status" value="1"/>
</dbReference>
<dbReference type="InterPro" id="IPR001709">
    <property type="entry name" value="Flavoprot_Pyr_Nucl_cyt_Rdtase"/>
</dbReference>
<feature type="transmembrane region" description="Helical" evidence="14">
    <location>
        <begin position="208"/>
        <end position="227"/>
    </location>
</feature>
<dbReference type="SUPFAM" id="SSF63380">
    <property type="entry name" value="Riboflavin synthase domain-like"/>
    <property type="match status" value="1"/>
</dbReference>
<sequence>MTTTLAGTGRAASGPSRAVPAGGVRARPEAVLAAVAAGTLAVLVLWWVNTPAVAGPDGWLTEAGRVTGLLAGYAIAVLLALMARVPALERGVGSDRLARWHSMGGRYVVGLAVAHALLITWGYAVTENTDVVSETVTLNLTYPDMLKATVALLLLVGVGAVSARAVRPRMCYETWFHLHFYTYLAAWLAFGHQLATGDEFIGSAPTRAAWYALYLSVAALLLWYRFLTPVRQAFRHRLRVARIVPEAPGVVSVHITGRNLDRLRAEPGQFFRWRFLTRDLWWSPNPYSLSAPPTGDELRITVKDLGDQSRRIARLRPGTRVVAEGPYGAFTASRRTRRKVLLIAGGVGITPVRALFESIPAAPGDLTLLYRARTADDLVFRAELEEIATRRGAVMHSCLGPRSGIGDAFAPATLRELVPDLPGHEVYVCGPAGMTAGVVSALRAAGVPKRHIHHEAFEF</sequence>
<evidence type="ECO:0000256" key="11">
    <source>
        <dbReference type="ARBA" id="ARBA00023014"/>
    </source>
</evidence>
<feature type="region of interest" description="Disordered" evidence="13">
    <location>
        <begin position="1"/>
        <end position="22"/>
    </location>
</feature>
<dbReference type="InterPro" id="IPR013130">
    <property type="entry name" value="Fe3_Rdtase_TM_dom"/>
</dbReference>
<feature type="transmembrane region" description="Helical" evidence="14">
    <location>
        <begin position="68"/>
        <end position="87"/>
    </location>
</feature>
<evidence type="ECO:0000256" key="5">
    <source>
        <dbReference type="ARBA" id="ARBA00022714"/>
    </source>
</evidence>
<accession>A0ABQ2R2K6</accession>
<dbReference type="SFLD" id="SFLDS00052">
    <property type="entry name" value="Ferric_Reductase_Domain"/>
    <property type="match status" value="1"/>
</dbReference>
<feature type="transmembrane region" description="Helical" evidence="14">
    <location>
        <begin position="107"/>
        <end position="125"/>
    </location>
</feature>
<gene>
    <name evidence="16" type="ORF">GCM10010140_41410</name>
</gene>
<keyword evidence="3" id="KW-0285">Flavoprotein</keyword>
<evidence type="ECO:0000256" key="14">
    <source>
        <dbReference type="SAM" id="Phobius"/>
    </source>
</evidence>